<dbReference type="InterPro" id="IPR021176">
    <property type="entry name" value="Competence-induced_CoiA"/>
</dbReference>
<keyword evidence="5" id="KW-1185">Reference proteome</keyword>
<sequence length="388" mass="46526">MLLAITKSGDTFIPSTLKTHELQLIKKQNLSYYCPACKERVVLRAGLKQIAHFAHRSKSDCDNLSKGEGKIHEQGKKDLYNWLKAQNVEVSLEHYIQSIKQRADLFVKWNNRLFVIEYQCAKIPIKDILKRTYAYQSISIMPIWILGAKQMKRLSKYSIHLTKTLELYLHSTPYCQSPLMYFYCPIRQQFAKFHLFAQTDTSKAIGLFEFNPLRELTFFDTPHTQYNKEMLDEWYKEQFKFRFHLPKHCYGKEKAFRNWLYHMQLHPSTISSFVGLPIRYQLKMNCSIWDWQSRLCYVFINNHKRFSYHQVMHYMRPYKKSQMLLPLVNTPIDPVKEYLDLLIQLKILTFEDNMYFVIRRLKTYCNPQEALKGDKKMKDLLKNKVKYK</sequence>
<feature type="domain" description="Competence protein CoiA C-terminal" evidence="3">
    <location>
        <begin position="232"/>
        <end position="370"/>
    </location>
</feature>
<accession>A0A1G6KD69</accession>
<organism evidence="4 5">
    <name type="scientific">Pelagirhabdus alkalitolerans</name>
    <dbReference type="NCBI Taxonomy" id="1612202"/>
    <lineage>
        <taxon>Bacteria</taxon>
        <taxon>Bacillati</taxon>
        <taxon>Bacillota</taxon>
        <taxon>Bacilli</taxon>
        <taxon>Bacillales</taxon>
        <taxon>Bacillaceae</taxon>
        <taxon>Pelagirhabdus</taxon>
    </lineage>
</organism>
<evidence type="ECO:0000259" key="2">
    <source>
        <dbReference type="Pfam" id="PF25164"/>
    </source>
</evidence>
<dbReference type="PIRSF" id="PIRSF007487">
    <property type="entry name" value="Competence-induced_CoiA_bac"/>
    <property type="match status" value="1"/>
</dbReference>
<feature type="domain" description="Competence protein CoiA nuclease-like" evidence="1">
    <location>
        <begin position="68"/>
        <end position="221"/>
    </location>
</feature>
<dbReference type="EMBL" id="FMYI01000006">
    <property type="protein sequence ID" value="SDC29032.1"/>
    <property type="molecule type" value="Genomic_DNA"/>
</dbReference>
<dbReference type="Pfam" id="PF06054">
    <property type="entry name" value="CoiA_nuc"/>
    <property type="match status" value="1"/>
</dbReference>
<dbReference type="Pfam" id="PF25166">
    <property type="entry name" value="CoiA_C"/>
    <property type="match status" value="1"/>
</dbReference>
<evidence type="ECO:0000313" key="4">
    <source>
        <dbReference type="EMBL" id="SDC29032.1"/>
    </source>
</evidence>
<dbReference type="STRING" id="1612202.SAMN05421734_10651"/>
<reference evidence="5" key="1">
    <citation type="submission" date="2016-09" db="EMBL/GenBank/DDBJ databases">
        <authorList>
            <person name="Varghese N."/>
            <person name="Submissions S."/>
        </authorList>
    </citation>
    <scope>NUCLEOTIDE SEQUENCE [LARGE SCALE GENOMIC DNA]</scope>
    <source>
        <strain evidence="5">S5</strain>
    </source>
</reference>
<evidence type="ECO:0000259" key="1">
    <source>
        <dbReference type="Pfam" id="PF06054"/>
    </source>
</evidence>
<dbReference type="InterPro" id="IPR010330">
    <property type="entry name" value="CoiA_nuc"/>
</dbReference>
<proteinExistence type="predicted"/>
<dbReference type="RefSeq" id="WP_090795854.1">
    <property type="nucleotide sequence ID" value="NZ_FMYI01000006.1"/>
</dbReference>
<name>A0A1G6KD69_9BACI</name>
<dbReference type="AlphaFoldDB" id="A0A1G6KD69"/>
<evidence type="ECO:0000313" key="5">
    <source>
        <dbReference type="Proteomes" id="UP000242949"/>
    </source>
</evidence>
<dbReference type="Pfam" id="PF25164">
    <property type="entry name" value="CoiA_N"/>
    <property type="match status" value="1"/>
</dbReference>
<dbReference type="OrthoDB" id="3784230at2"/>
<gene>
    <name evidence="4" type="ORF">SAMN05421734_10651</name>
</gene>
<dbReference type="InterPro" id="IPR057253">
    <property type="entry name" value="CoiA-like_N"/>
</dbReference>
<dbReference type="Proteomes" id="UP000242949">
    <property type="component" value="Unassembled WGS sequence"/>
</dbReference>
<protein>
    <submittedName>
        <fullName evidence="4">Competence protein CoiA-like family, contains a predicted nuclease domain</fullName>
    </submittedName>
</protein>
<evidence type="ECO:0000259" key="3">
    <source>
        <dbReference type="Pfam" id="PF25166"/>
    </source>
</evidence>
<feature type="domain" description="Competence protein CoiA-like N-terminal" evidence="2">
    <location>
        <begin position="17"/>
        <end position="62"/>
    </location>
</feature>
<dbReference type="InterPro" id="IPR057252">
    <property type="entry name" value="CoiA_C"/>
</dbReference>